<dbReference type="InterPro" id="IPR019430">
    <property type="entry name" value="7TM_GPCR_serpentine_rcpt_Srx"/>
</dbReference>
<evidence type="ECO:0000313" key="5">
    <source>
        <dbReference type="EnsemblMetazoa" id="PPA06784.1"/>
    </source>
</evidence>
<name>A0A2A6CXN7_PRIPA</name>
<comment type="subcellular location">
    <subcellularLocation>
        <location evidence="1">Membrane</location>
    </subcellularLocation>
</comment>
<dbReference type="OrthoDB" id="5861546at2759"/>
<dbReference type="AlphaFoldDB" id="A0A2A6CXN7"/>
<accession>A0A2A6CXN7</accession>
<dbReference type="SUPFAM" id="SSF81321">
    <property type="entry name" value="Family A G protein-coupled receptor-like"/>
    <property type="match status" value="1"/>
</dbReference>
<dbReference type="PROSITE" id="PS50262">
    <property type="entry name" value="G_PROTEIN_RECEP_F1_2"/>
    <property type="match status" value="1"/>
</dbReference>
<keyword evidence="3" id="KW-1133">Transmembrane helix</keyword>
<keyword evidence="4" id="KW-0472">Membrane</keyword>
<evidence type="ECO:0000256" key="4">
    <source>
        <dbReference type="ARBA" id="ARBA00023136"/>
    </source>
</evidence>
<evidence type="ECO:0000256" key="1">
    <source>
        <dbReference type="ARBA" id="ARBA00004370"/>
    </source>
</evidence>
<dbReference type="Pfam" id="PF10328">
    <property type="entry name" value="7TM_GPCR_Srx"/>
    <property type="match status" value="1"/>
</dbReference>
<dbReference type="Gene3D" id="1.20.1070.10">
    <property type="entry name" value="Rhodopsin 7-helix transmembrane proteins"/>
    <property type="match status" value="1"/>
</dbReference>
<reference evidence="6" key="1">
    <citation type="journal article" date="2008" name="Nat. Genet.">
        <title>The Pristionchus pacificus genome provides a unique perspective on nematode lifestyle and parasitism.</title>
        <authorList>
            <person name="Dieterich C."/>
            <person name="Clifton S.W."/>
            <person name="Schuster L.N."/>
            <person name="Chinwalla A."/>
            <person name="Delehaunty K."/>
            <person name="Dinkelacker I."/>
            <person name="Fulton L."/>
            <person name="Fulton R."/>
            <person name="Godfrey J."/>
            <person name="Minx P."/>
            <person name="Mitreva M."/>
            <person name="Roeseler W."/>
            <person name="Tian H."/>
            <person name="Witte H."/>
            <person name="Yang S.P."/>
            <person name="Wilson R.K."/>
            <person name="Sommer R.J."/>
        </authorList>
    </citation>
    <scope>NUCLEOTIDE SEQUENCE [LARGE SCALE GENOMIC DNA]</scope>
    <source>
        <strain evidence="6">PS312</strain>
    </source>
</reference>
<evidence type="ECO:0000313" key="6">
    <source>
        <dbReference type="Proteomes" id="UP000005239"/>
    </source>
</evidence>
<dbReference type="PANTHER" id="PTHR23017">
    <property type="entry name" value="SERPENTINE RECEPTOR, CLASS X"/>
    <property type="match status" value="1"/>
</dbReference>
<dbReference type="GO" id="GO:0016020">
    <property type="term" value="C:membrane"/>
    <property type="evidence" value="ECO:0007669"/>
    <property type="project" value="UniProtKB-SubCell"/>
</dbReference>
<evidence type="ECO:0000256" key="3">
    <source>
        <dbReference type="ARBA" id="ARBA00022989"/>
    </source>
</evidence>
<dbReference type="Proteomes" id="UP000005239">
    <property type="component" value="Unassembled WGS sequence"/>
</dbReference>
<protein>
    <submittedName>
        <fullName evidence="5">Srx-13</fullName>
    </submittedName>
</protein>
<keyword evidence="6" id="KW-1185">Reference proteome</keyword>
<dbReference type="EnsemblMetazoa" id="PPA06784.1">
    <property type="protein sequence ID" value="PPA06784.1"/>
    <property type="gene ID" value="WBGene00096338"/>
</dbReference>
<dbReference type="CDD" id="cd00637">
    <property type="entry name" value="7tm_classA_rhodopsin-like"/>
    <property type="match status" value="1"/>
</dbReference>
<gene>
    <name evidence="5" type="primary">WBGene00096338</name>
</gene>
<proteinExistence type="predicted"/>
<dbReference type="InterPro" id="IPR017452">
    <property type="entry name" value="GPCR_Rhodpsn_7TM"/>
</dbReference>
<reference evidence="5" key="2">
    <citation type="submission" date="2022-06" db="UniProtKB">
        <authorList>
            <consortium name="EnsemblMetazoa"/>
        </authorList>
    </citation>
    <scope>IDENTIFICATION</scope>
    <source>
        <strain evidence="5">PS312</strain>
    </source>
</reference>
<evidence type="ECO:0000256" key="2">
    <source>
        <dbReference type="ARBA" id="ARBA00022692"/>
    </source>
</evidence>
<sequence>MSVASSQRPSLLRVIVAYGTIFNFWEEIRSNDHVFAGLILLLVGAIGFVANVIGVYTVYRCRHLHNSFGFLCLSHCIANSGVCLTFAAWCAPTTILEAGLQLTSSTLGKHVGQVNIMFWDACVYSHLSISINRFICINFPIQAKNFFTTPVICVFIGVPWVLAVCHIVPYFWVNECFIYYDPMTWTWDYAETLCGNYISIYFDFYTGLGVFSAMFVFDMGTLLKLKIIHHKAAVFTDVRWRQRKQETRFFCQSLCQSAIFGIELIFFSSTFAWVACHAADGLILDLFHTRRAFKVQQKHDTNSANFHTIQEHHPQPHVAHAGDNDF</sequence>
<accession>A0A8R1Y8R6</accession>
<keyword evidence="2" id="KW-0812">Transmembrane</keyword>
<dbReference type="PANTHER" id="PTHR23017:SF3">
    <property type="entry name" value="G-PROTEIN COUPLED RECEPTORS FAMILY 1 PROFILE DOMAIN-CONTAINING PROTEIN"/>
    <property type="match status" value="1"/>
</dbReference>
<organism evidence="5 6">
    <name type="scientific">Pristionchus pacificus</name>
    <name type="common">Parasitic nematode worm</name>
    <dbReference type="NCBI Taxonomy" id="54126"/>
    <lineage>
        <taxon>Eukaryota</taxon>
        <taxon>Metazoa</taxon>
        <taxon>Ecdysozoa</taxon>
        <taxon>Nematoda</taxon>
        <taxon>Chromadorea</taxon>
        <taxon>Rhabditida</taxon>
        <taxon>Rhabditina</taxon>
        <taxon>Diplogasteromorpha</taxon>
        <taxon>Diplogasteroidea</taxon>
        <taxon>Neodiplogasteridae</taxon>
        <taxon>Pristionchus</taxon>
    </lineage>
</organism>